<dbReference type="VEuPathDB" id="FungiDB:DIURU_003679"/>
<dbReference type="AlphaFoldDB" id="A0A642UPI9"/>
<keyword evidence="5 7" id="KW-1133">Transmembrane helix</keyword>
<dbReference type="UniPathway" id="UPA00378"/>
<dbReference type="GO" id="GO:0033185">
    <property type="term" value="C:dolichol-phosphate-mannose synthase complex"/>
    <property type="evidence" value="ECO:0007669"/>
    <property type="project" value="TreeGrafter"/>
</dbReference>
<feature type="transmembrane region" description="Helical" evidence="7">
    <location>
        <begin position="7"/>
        <end position="28"/>
    </location>
</feature>
<dbReference type="Pfam" id="PF08285">
    <property type="entry name" value="DPM3"/>
    <property type="match status" value="1"/>
</dbReference>
<comment type="similarity">
    <text evidence="2 7">Belongs to the DPM3 family.</text>
</comment>
<evidence type="ECO:0000256" key="4">
    <source>
        <dbReference type="ARBA" id="ARBA00022824"/>
    </source>
</evidence>
<keyword evidence="9" id="KW-1185">Reference proteome</keyword>
<evidence type="ECO:0000313" key="9">
    <source>
        <dbReference type="Proteomes" id="UP000449547"/>
    </source>
</evidence>
<gene>
    <name evidence="8" type="ORF">DIURU_003679</name>
</gene>
<name>A0A642UPI9_DIURU</name>
<dbReference type="GO" id="GO:0006506">
    <property type="term" value="P:GPI anchor biosynthetic process"/>
    <property type="evidence" value="ECO:0007669"/>
    <property type="project" value="TreeGrafter"/>
</dbReference>
<comment type="subcellular location">
    <subcellularLocation>
        <location evidence="1 7">Endoplasmic reticulum membrane</location>
        <topology evidence="1 7">Multi-pass membrane protein</topology>
    </subcellularLocation>
</comment>
<keyword evidence="6 7" id="KW-0472">Membrane</keyword>
<evidence type="ECO:0000256" key="5">
    <source>
        <dbReference type="ARBA" id="ARBA00022989"/>
    </source>
</evidence>
<keyword evidence="4 7" id="KW-0256">Endoplasmic reticulum</keyword>
<proteinExistence type="inferred from homology"/>
<evidence type="ECO:0000313" key="8">
    <source>
        <dbReference type="EMBL" id="KAA8900697.1"/>
    </source>
</evidence>
<organism evidence="8 9">
    <name type="scientific">Diutina rugosa</name>
    <name type="common">Yeast</name>
    <name type="synonym">Candida rugosa</name>
    <dbReference type="NCBI Taxonomy" id="5481"/>
    <lineage>
        <taxon>Eukaryota</taxon>
        <taxon>Fungi</taxon>
        <taxon>Dikarya</taxon>
        <taxon>Ascomycota</taxon>
        <taxon>Saccharomycotina</taxon>
        <taxon>Pichiomycetes</taxon>
        <taxon>Debaryomycetaceae</taxon>
        <taxon>Diutina</taxon>
    </lineage>
</organism>
<dbReference type="RefSeq" id="XP_034011516.1">
    <property type="nucleotide sequence ID" value="XM_034156467.1"/>
</dbReference>
<dbReference type="GeneID" id="54782330"/>
<dbReference type="PANTHER" id="PTHR16433:SF0">
    <property type="entry name" value="DOLICHOL-PHOSPHATE MANNOSYLTRANSFERASE SUBUNIT 3"/>
    <property type="match status" value="1"/>
</dbReference>
<dbReference type="GO" id="GO:0005789">
    <property type="term" value="C:endoplasmic reticulum membrane"/>
    <property type="evidence" value="ECO:0007669"/>
    <property type="project" value="UniProtKB-SubCell"/>
</dbReference>
<evidence type="ECO:0000256" key="7">
    <source>
        <dbReference type="RuleBase" id="RU365085"/>
    </source>
</evidence>
<comment type="subunit">
    <text evidence="7">Component of the dolichol-phosphate mannose (DPM) synthase complex.</text>
</comment>
<accession>A0A642UPI9</accession>
<dbReference type="Proteomes" id="UP000449547">
    <property type="component" value="Unassembled WGS sequence"/>
</dbReference>
<comment type="caution">
    <text evidence="8">The sequence shown here is derived from an EMBL/GenBank/DDBJ whole genome shotgun (WGS) entry which is preliminary data.</text>
</comment>
<evidence type="ECO:0000256" key="3">
    <source>
        <dbReference type="ARBA" id="ARBA00022692"/>
    </source>
</evidence>
<dbReference type="EMBL" id="SWFT01000107">
    <property type="protein sequence ID" value="KAA8900697.1"/>
    <property type="molecule type" value="Genomic_DNA"/>
</dbReference>
<dbReference type="InterPro" id="IPR013174">
    <property type="entry name" value="DPM3"/>
</dbReference>
<comment type="function">
    <text evidence="7">Stabilizer subunit of the dolichol-phosphate mannose (DPM) synthase complex; tethers catalytic subunit to the ER.</text>
</comment>
<keyword evidence="3 7" id="KW-0812">Transmembrane</keyword>
<evidence type="ECO:0000256" key="1">
    <source>
        <dbReference type="ARBA" id="ARBA00004477"/>
    </source>
</evidence>
<comment type="pathway">
    <text evidence="7">Protein modification; protein glycosylation.</text>
</comment>
<sequence length="92" mass="10342">MTKATDTLLIFAALGAVYFALNVGVIPSPQKFHDDILPFLPWWGLVTFGAYALSWLGIGILTFKDKKQKHDELLQQIDEARAFYKSKGINLD</sequence>
<protein>
    <recommendedName>
        <fullName evidence="7">Dolichol-phosphate mannosyltransferase subunit 3</fullName>
    </recommendedName>
</protein>
<dbReference type="PANTHER" id="PTHR16433">
    <property type="entry name" value="DOLICHOL-PHOSPHATE MANNOSYLTRANSFERASE SUBUNIT 3"/>
    <property type="match status" value="1"/>
</dbReference>
<evidence type="ECO:0000256" key="6">
    <source>
        <dbReference type="ARBA" id="ARBA00023136"/>
    </source>
</evidence>
<dbReference type="OrthoDB" id="2014333at2759"/>
<feature type="transmembrane region" description="Helical" evidence="7">
    <location>
        <begin position="40"/>
        <end position="63"/>
    </location>
</feature>
<evidence type="ECO:0000256" key="2">
    <source>
        <dbReference type="ARBA" id="ARBA00010430"/>
    </source>
</evidence>
<reference evidence="8 9" key="1">
    <citation type="submission" date="2019-07" db="EMBL/GenBank/DDBJ databases">
        <title>Genome assembly of two rare yeast pathogens: Diutina rugosa and Trichomonascus ciferrii.</title>
        <authorList>
            <person name="Mixao V."/>
            <person name="Saus E."/>
            <person name="Hansen A."/>
            <person name="Lass-Flor C."/>
            <person name="Gabaldon T."/>
        </authorList>
    </citation>
    <scope>NUCLEOTIDE SEQUENCE [LARGE SCALE GENOMIC DNA]</scope>
    <source>
        <strain evidence="8 9">CBS 613</strain>
    </source>
</reference>
<dbReference type="OMA" id="DCPEAYT"/>